<dbReference type="Gene3D" id="3.60.10.10">
    <property type="entry name" value="Endonuclease/exonuclease/phosphatase"/>
    <property type="match status" value="1"/>
</dbReference>
<dbReference type="Proteomes" id="UP001443914">
    <property type="component" value="Unassembled WGS sequence"/>
</dbReference>
<gene>
    <name evidence="1" type="ORF">RND81_06G063800</name>
</gene>
<protein>
    <recommendedName>
        <fullName evidence="3">Endonuclease/exonuclease/phosphatase domain-containing protein</fullName>
    </recommendedName>
</protein>
<comment type="caution">
    <text evidence="1">The sequence shown here is derived from an EMBL/GenBank/DDBJ whole genome shotgun (WGS) entry which is preliminary data.</text>
</comment>
<accession>A0AAW1K8F7</accession>
<organism evidence="1 2">
    <name type="scientific">Saponaria officinalis</name>
    <name type="common">Common soapwort</name>
    <name type="synonym">Lychnis saponaria</name>
    <dbReference type="NCBI Taxonomy" id="3572"/>
    <lineage>
        <taxon>Eukaryota</taxon>
        <taxon>Viridiplantae</taxon>
        <taxon>Streptophyta</taxon>
        <taxon>Embryophyta</taxon>
        <taxon>Tracheophyta</taxon>
        <taxon>Spermatophyta</taxon>
        <taxon>Magnoliopsida</taxon>
        <taxon>eudicotyledons</taxon>
        <taxon>Gunneridae</taxon>
        <taxon>Pentapetalae</taxon>
        <taxon>Caryophyllales</taxon>
        <taxon>Caryophyllaceae</taxon>
        <taxon>Caryophylleae</taxon>
        <taxon>Saponaria</taxon>
    </lineage>
</organism>
<evidence type="ECO:0000313" key="1">
    <source>
        <dbReference type="EMBL" id="KAK9713992.1"/>
    </source>
</evidence>
<dbReference type="AlphaFoldDB" id="A0AAW1K8F7"/>
<proteinExistence type="predicted"/>
<dbReference type="SUPFAM" id="SSF56219">
    <property type="entry name" value="DNase I-like"/>
    <property type="match status" value="1"/>
</dbReference>
<dbReference type="InterPro" id="IPR036691">
    <property type="entry name" value="Endo/exonu/phosph_ase_sf"/>
</dbReference>
<name>A0AAW1K8F7_SAPOF</name>
<evidence type="ECO:0000313" key="2">
    <source>
        <dbReference type="Proteomes" id="UP001443914"/>
    </source>
</evidence>
<evidence type="ECO:0008006" key="3">
    <source>
        <dbReference type="Google" id="ProtNLM"/>
    </source>
</evidence>
<dbReference type="PANTHER" id="PTHR33710:SF64">
    <property type="entry name" value="ENDONUCLEASE_EXONUCLEASE_PHOSPHATASE DOMAIN-CONTAINING PROTEIN"/>
    <property type="match status" value="1"/>
</dbReference>
<dbReference type="PANTHER" id="PTHR33710">
    <property type="entry name" value="BNAC02G09200D PROTEIN"/>
    <property type="match status" value="1"/>
</dbReference>
<reference evidence="1" key="1">
    <citation type="submission" date="2024-03" db="EMBL/GenBank/DDBJ databases">
        <title>WGS assembly of Saponaria officinalis var. Norfolk2.</title>
        <authorList>
            <person name="Jenkins J."/>
            <person name="Shu S."/>
            <person name="Grimwood J."/>
            <person name="Barry K."/>
            <person name="Goodstein D."/>
            <person name="Schmutz J."/>
            <person name="Leebens-Mack J."/>
            <person name="Osbourn A."/>
        </authorList>
    </citation>
    <scope>NUCLEOTIDE SEQUENCE [LARGE SCALE GENOMIC DNA]</scope>
    <source>
        <strain evidence="1">JIC</strain>
    </source>
</reference>
<sequence length="370" mass="41431">MQERTRLWDFLGGASSALPWIVLGDFNCVRADSEFNSSAPPDTSAMAAFNDALYATGLDDIPTHGCQFTWTNKQDDGDRKWMRLDRAVAYDPWHVYFPSSYADALPAGVFDHSPIVVSVCASGPARPVLFRFLNRWTQDPQFAPLVVETWTEEVRGCPMYKLVSHLKSMKAKLKVLHRSTYSGISNRVADLRSRLFDCQLLLQSDPLNQNLLNAEMKLCHDFCKFKNIELSIAYQRAKAQDIKIGDASTSYFFAKVAARRKISTISKITNLMGNECLTFDSISAAFVSYYLQLLGTSVPVKPIEALIIQTGLCLTNEDYGPLITRVSDAKIKNALFVIDINKSPGPDGFTSGFFKAAWDTIKREEIFVKS</sequence>
<dbReference type="EMBL" id="JBDFQZ010000006">
    <property type="protein sequence ID" value="KAK9713992.1"/>
    <property type="molecule type" value="Genomic_DNA"/>
</dbReference>
<keyword evidence="2" id="KW-1185">Reference proteome</keyword>